<dbReference type="InterPro" id="IPR052163">
    <property type="entry name" value="DGC-Regulatory_Protein"/>
</dbReference>
<dbReference type="SUPFAM" id="SSF55785">
    <property type="entry name" value="PYP-like sensor domain (PAS domain)"/>
    <property type="match status" value="1"/>
</dbReference>
<feature type="chain" id="PRO_5016771337" evidence="1">
    <location>
        <begin position="21"/>
        <end position="653"/>
    </location>
</feature>
<dbReference type="PROSITE" id="PS50887">
    <property type="entry name" value="GGDEF"/>
    <property type="match status" value="1"/>
</dbReference>
<dbReference type="SMART" id="SM00091">
    <property type="entry name" value="PAS"/>
    <property type="match status" value="1"/>
</dbReference>
<dbReference type="Proteomes" id="UP000255108">
    <property type="component" value="Unassembled WGS sequence"/>
</dbReference>
<dbReference type="InterPro" id="IPR001610">
    <property type="entry name" value="PAC"/>
</dbReference>
<accession>A0A377Q2G4</accession>
<dbReference type="SUPFAM" id="SSF53850">
    <property type="entry name" value="Periplasmic binding protein-like II"/>
    <property type="match status" value="1"/>
</dbReference>
<dbReference type="Pfam" id="PF13426">
    <property type="entry name" value="PAS_9"/>
    <property type="match status" value="1"/>
</dbReference>
<dbReference type="AlphaFoldDB" id="A0A377Q2G4"/>
<feature type="domain" description="PAC" evidence="3">
    <location>
        <begin position="432"/>
        <end position="484"/>
    </location>
</feature>
<dbReference type="CDD" id="cd00130">
    <property type="entry name" value="PAS"/>
    <property type="match status" value="1"/>
</dbReference>
<dbReference type="CDD" id="cd01949">
    <property type="entry name" value="GGDEF"/>
    <property type="match status" value="1"/>
</dbReference>
<dbReference type="SMART" id="SM00267">
    <property type="entry name" value="GGDEF"/>
    <property type="match status" value="1"/>
</dbReference>
<dbReference type="Proteomes" id="UP000295794">
    <property type="component" value="Unassembled WGS sequence"/>
</dbReference>
<dbReference type="RefSeq" id="WP_115225619.1">
    <property type="nucleotide sequence ID" value="NZ_CAWOLO010000001.1"/>
</dbReference>
<keyword evidence="8" id="KW-1185">Reference proteome</keyword>
<dbReference type="PROSITE" id="PS50113">
    <property type="entry name" value="PAC"/>
    <property type="match status" value="1"/>
</dbReference>
<dbReference type="SMART" id="SM00086">
    <property type="entry name" value="PAC"/>
    <property type="match status" value="1"/>
</dbReference>
<keyword evidence="1" id="KW-0732">Signal</keyword>
<dbReference type="InterPro" id="IPR000700">
    <property type="entry name" value="PAS-assoc_C"/>
</dbReference>
<dbReference type="Gene3D" id="3.30.70.270">
    <property type="match status" value="1"/>
</dbReference>
<dbReference type="InterPro" id="IPR035965">
    <property type="entry name" value="PAS-like_dom_sf"/>
</dbReference>
<evidence type="ECO:0000259" key="2">
    <source>
        <dbReference type="PROSITE" id="PS50112"/>
    </source>
</evidence>
<dbReference type="Pfam" id="PF00990">
    <property type="entry name" value="GGDEF"/>
    <property type="match status" value="1"/>
</dbReference>
<gene>
    <name evidence="5" type="primary">gmr_3</name>
    <name evidence="6" type="ORF">EV682_101125</name>
    <name evidence="5" type="ORF">NCTC11159_00144</name>
</gene>
<evidence type="ECO:0000313" key="5">
    <source>
        <dbReference type="EMBL" id="STQ89133.1"/>
    </source>
</evidence>
<organism evidence="5 7">
    <name type="scientific">Iodobacter fluviatilis</name>
    <dbReference type="NCBI Taxonomy" id="537"/>
    <lineage>
        <taxon>Bacteria</taxon>
        <taxon>Pseudomonadati</taxon>
        <taxon>Pseudomonadota</taxon>
        <taxon>Betaproteobacteria</taxon>
        <taxon>Neisseriales</taxon>
        <taxon>Chitinibacteraceae</taxon>
        <taxon>Iodobacter</taxon>
    </lineage>
</organism>
<proteinExistence type="predicted"/>
<sequence length="653" mass="72756">MKLFLTALLSILSLFSPVLANDKVTLQLKWEHAFQFAGYYAAKELGFYEQAGLNVDIKPALPGTDPMVEVVSGRAEYATGTSSLLLARKMGKPLVVLAVILQHSPFVLIAIEKSSSQSVHFLNDKRLMIEPLAEELLAYLKREGIALDSLKLVAHNFKTDSLMGGSVDAISAYLTNEPYILDKAGIKYQIYTPRSAGIDFYGDNLFTSEQEIEQHPERVKAFRAASLRGWEYAMAHSDEIIQMILRKYANSRNQAQLEFEATQMAELMRADLIAVGYMNPGRWRHIADTYAEIGMLPNGFSLKGFLYDEHPKVDVSWIYRLLGISLSLLVLVGSIALYIHYLNGRLAKALAEVRLTEQRLKVFSTVIEQSPTPVLITSPDRVIEYVNPKFSEETGYAPDEVLGRTPGFLRADDVDESAYVEMWSHLVRGHRWAGELLTKRKSGEQCWEEAHVGPVKDGSGVITHFVAMLLDIHERKQIHQQLAHSAHYDMLTQLPNRILLFERISQALSRAKRNQSKLAILFIDLDKFKPVNDLHGHATGDLLLEESAQRMLGCLRDSDTVGRIGGDEFMVLLPEINSENDARAVAEKIREALKQTFILAEKSLAISSCIGIALFPDHGTNVAELAKNADAAMYQAKALGGDGVSVYVPPLLS</sequence>
<dbReference type="Pfam" id="PF09084">
    <property type="entry name" value="NMT1"/>
    <property type="match status" value="1"/>
</dbReference>
<dbReference type="InterPro" id="IPR000160">
    <property type="entry name" value="GGDEF_dom"/>
</dbReference>
<evidence type="ECO:0000313" key="7">
    <source>
        <dbReference type="Proteomes" id="UP000255108"/>
    </source>
</evidence>
<evidence type="ECO:0000259" key="4">
    <source>
        <dbReference type="PROSITE" id="PS50887"/>
    </source>
</evidence>
<reference evidence="5 7" key="1">
    <citation type="submission" date="2018-06" db="EMBL/GenBank/DDBJ databases">
        <authorList>
            <consortium name="Pathogen Informatics"/>
            <person name="Doyle S."/>
        </authorList>
    </citation>
    <scope>NUCLEOTIDE SEQUENCE [LARGE SCALE GENOMIC DNA]</scope>
    <source>
        <strain evidence="5 7">NCTC11159</strain>
    </source>
</reference>
<dbReference type="FunFam" id="3.30.70.270:FF:000001">
    <property type="entry name" value="Diguanylate cyclase domain protein"/>
    <property type="match status" value="1"/>
</dbReference>
<evidence type="ECO:0000256" key="1">
    <source>
        <dbReference type="SAM" id="SignalP"/>
    </source>
</evidence>
<dbReference type="SUPFAM" id="SSF55073">
    <property type="entry name" value="Nucleotide cyclase"/>
    <property type="match status" value="1"/>
</dbReference>
<protein>
    <submittedName>
        <fullName evidence="5">Cyclic di-GMP phosphodiesterase Gmr</fullName>
        <ecNumber evidence="5">3.1.4.52</ecNumber>
    </submittedName>
    <submittedName>
        <fullName evidence="6">PAS domain S-box-containing protein/diguanylate cyclase (GGDEF)-like protein</fullName>
    </submittedName>
</protein>
<dbReference type="EMBL" id="SMBT01000001">
    <property type="protein sequence ID" value="TCU90106.1"/>
    <property type="molecule type" value="Genomic_DNA"/>
</dbReference>
<dbReference type="Gene3D" id="3.40.190.10">
    <property type="entry name" value="Periplasmic binding protein-like II"/>
    <property type="match status" value="2"/>
</dbReference>
<dbReference type="EMBL" id="UGHR01000001">
    <property type="protein sequence ID" value="STQ89133.1"/>
    <property type="molecule type" value="Genomic_DNA"/>
</dbReference>
<feature type="domain" description="GGDEF" evidence="4">
    <location>
        <begin position="516"/>
        <end position="649"/>
    </location>
</feature>
<dbReference type="NCBIfam" id="TIGR00254">
    <property type="entry name" value="GGDEF"/>
    <property type="match status" value="1"/>
</dbReference>
<evidence type="ECO:0000313" key="6">
    <source>
        <dbReference type="EMBL" id="TCU90106.1"/>
    </source>
</evidence>
<evidence type="ECO:0000259" key="3">
    <source>
        <dbReference type="PROSITE" id="PS50113"/>
    </source>
</evidence>
<dbReference type="NCBIfam" id="TIGR00229">
    <property type="entry name" value="sensory_box"/>
    <property type="match status" value="1"/>
</dbReference>
<name>A0A377Q2G4_9NEIS</name>
<dbReference type="OrthoDB" id="9813903at2"/>
<evidence type="ECO:0000313" key="8">
    <source>
        <dbReference type="Proteomes" id="UP000295794"/>
    </source>
</evidence>
<feature type="domain" description="PAS" evidence="2">
    <location>
        <begin position="359"/>
        <end position="405"/>
    </location>
</feature>
<keyword evidence="5" id="KW-0378">Hydrolase</keyword>
<dbReference type="EC" id="3.1.4.52" evidence="5"/>
<dbReference type="InterPro" id="IPR015168">
    <property type="entry name" value="SsuA/THI5"/>
</dbReference>
<dbReference type="GO" id="GO:0071111">
    <property type="term" value="F:cyclic-guanylate-specific phosphodiesterase activity"/>
    <property type="evidence" value="ECO:0007669"/>
    <property type="project" value="UniProtKB-EC"/>
</dbReference>
<dbReference type="Gene3D" id="3.30.450.20">
    <property type="entry name" value="PAS domain"/>
    <property type="match status" value="1"/>
</dbReference>
<dbReference type="InterPro" id="IPR043128">
    <property type="entry name" value="Rev_trsase/Diguanyl_cyclase"/>
</dbReference>
<dbReference type="InterPro" id="IPR000014">
    <property type="entry name" value="PAS"/>
</dbReference>
<feature type="signal peptide" evidence="1">
    <location>
        <begin position="1"/>
        <end position="20"/>
    </location>
</feature>
<dbReference type="InterPro" id="IPR029787">
    <property type="entry name" value="Nucleotide_cyclase"/>
</dbReference>
<dbReference type="PANTHER" id="PTHR46663:SF3">
    <property type="entry name" value="SLL0267 PROTEIN"/>
    <property type="match status" value="1"/>
</dbReference>
<reference evidence="6 8" key="2">
    <citation type="submission" date="2019-03" db="EMBL/GenBank/DDBJ databases">
        <title>Genomic Encyclopedia of Type Strains, Phase IV (KMG-IV): sequencing the most valuable type-strain genomes for metagenomic binning, comparative biology and taxonomic classification.</title>
        <authorList>
            <person name="Goeker M."/>
        </authorList>
    </citation>
    <scope>NUCLEOTIDE SEQUENCE [LARGE SCALE GENOMIC DNA]</scope>
    <source>
        <strain evidence="6 8">DSM 3764</strain>
    </source>
</reference>
<dbReference type="PROSITE" id="PS50112">
    <property type="entry name" value="PAS"/>
    <property type="match status" value="1"/>
</dbReference>
<dbReference type="PANTHER" id="PTHR46663">
    <property type="entry name" value="DIGUANYLATE CYCLASE DGCT-RELATED"/>
    <property type="match status" value="1"/>
</dbReference>